<dbReference type="EMBL" id="BKCP01004383">
    <property type="protein sequence ID" value="GER30670.1"/>
    <property type="molecule type" value="Genomic_DNA"/>
</dbReference>
<evidence type="ECO:0000256" key="1">
    <source>
        <dbReference type="SAM" id="Phobius"/>
    </source>
</evidence>
<organism evidence="2 3">
    <name type="scientific">Striga asiatica</name>
    <name type="common">Asiatic witchweed</name>
    <name type="synonym">Buchnera asiatica</name>
    <dbReference type="NCBI Taxonomy" id="4170"/>
    <lineage>
        <taxon>Eukaryota</taxon>
        <taxon>Viridiplantae</taxon>
        <taxon>Streptophyta</taxon>
        <taxon>Embryophyta</taxon>
        <taxon>Tracheophyta</taxon>
        <taxon>Spermatophyta</taxon>
        <taxon>Magnoliopsida</taxon>
        <taxon>eudicotyledons</taxon>
        <taxon>Gunneridae</taxon>
        <taxon>Pentapetalae</taxon>
        <taxon>asterids</taxon>
        <taxon>lamiids</taxon>
        <taxon>Lamiales</taxon>
        <taxon>Orobanchaceae</taxon>
        <taxon>Buchnereae</taxon>
        <taxon>Striga</taxon>
    </lineage>
</organism>
<proteinExistence type="predicted"/>
<protein>
    <submittedName>
        <fullName evidence="2">Alpha/beta hydrolase</fullName>
    </submittedName>
</protein>
<keyword evidence="3" id="KW-1185">Reference proteome</keyword>
<reference evidence="3" key="1">
    <citation type="journal article" date="2019" name="Curr. Biol.">
        <title>Genome Sequence of Striga asiatica Provides Insight into the Evolution of Plant Parasitism.</title>
        <authorList>
            <person name="Yoshida S."/>
            <person name="Kim S."/>
            <person name="Wafula E.K."/>
            <person name="Tanskanen J."/>
            <person name="Kim Y.M."/>
            <person name="Honaas L."/>
            <person name="Yang Z."/>
            <person name="Spallek T."/>
            <person name="Conn C.E."/>
            <person name="Ichihashi Y."/>
            <person name="Cheong K."/>
            <person name="Cui S."/>
            <person name="Der J.P."/>
            <person name="Gundlach H."/>
            <person name="Jiao Y."/>
            <person name="Hori C."/>
            <person name="Ishida J.K."/>
            <person name="Kasahara H."/>
            <person name="Kiba T."/>
            <person name="Kim M.S."/>
            <person name="Koo N."/>
            <person name="Laohavisit A."/>
            <person name="Lee Y.H."/>
            <person name="Lumba S."/>
            <person name="McCourt P."/>
            <person name="Mortimer J.C."/>
            <person name="Mutuku J.M."/>
            <person name="Nomura T."/>
            <person name="Sasaki-Sekimoto Y."/>
            <person name="Seto Y."/>
            <person name="Wang Y."/>
            <person name="Wakatake T."/>
            <person name="Sakakibara H."/>
            <person name="Demura T."/>
            <person name="Yamaguchi S."/>
            <person name="Yoneyama K."/>
            <person name="Manabe R.I."/>
            <person name="Nelson D.C."/>
            <person name="Schulman A.H."/>
            <person name="Timko M.P."/>
            <person name="dePamphilis C.W."/>
            <person name="Choi D."/>
            <person name="Shirasu K."/>
        </authorList>
    </citation>
    <scope>NUCLEOTIDE SEQUENCE [LARGE SCALE GENOMIC DNA]</scope>
    <source>
        <strain evidence="3">cv. UVA1</strain>
    </source>
</reference>
<accession>A0A5A7PDA0</accession>
<dbReference type="GO" id="GO:0016787">
    <property type="term" value="F:hydrolase activity"/>
    <property type="evidence" value="ECO:0007669"/>
    <property type="project" value="UniProtKB-KW"/>
</dbReference>
<keyword evidence="1" id="KW-0812">Transmembrane</keyword>
<keyword evidence="1" id="KW-0472">Membrane</keyword>
<evidence type="ECO:0000313" key="2">
    <source>
        <dbReference type="EMBL" id="GER30670.1"/>
    </source>
</evidence>
<dbReference type="AlphaFoldDB" id="A0A5A7PDA0"/>
<sequence length="170" mass="19533">MSTFSQPAVKQSPNHFLISSNKEALFTCKTSTCISQHNNKPLLLPSGSTKQNLESIPSLEQKLRVPLFAYLLCLSAGVALLWEYAVGLAYHSLVIQRCQDLVLPLFDLKMKLAHYVCLEKDRYCCWSLKFQRWYAKLLIFEGISVSRLLDYTNVHCLLPWWEDATVNFMP</sequence>
<name>A0A5A7PDA0_STRAF</name>
<dbReference type="Proteomes" id="UP000325081">
    <property type="component" value="Unassembled WGS sequence"/>
</dbReference>
<evidence type="ECO:0000313" key="3">
    <source>
        <dbReference type="Proteomes" id="UP000325081"/>
    </source>
</evidence>
<keyword evidence="2" id="KW-0378">Hydrolase</keyword>
<keyword evidence="1" id="KW-1133">Transmembrane helix</keyword>
<feature type="transmembrane region" description="Helical" evidence="1">
    <location>
        <begin position="67"/>
        <end position="90"/>
    </location>
</feature>
<comment type="caution">
    <text evidence="2">The sequence shown here is derived from an EMBL/GenBank/DDBJ whole genome shotgun (WGS) entry which is preliminary data.</text>
</comment>
<dbReference type="OrthoDB" id="6431331at2759"/>
<gene>
    <name evidence="2" type="ORF">STAS_06632</name>
</gene>